<evidence type="ECO:0000313" key="4">
    <source>
        <dbReference type="Proteomes" id="UP000746747"/>
    </source>
</evidence>
<comment type="caution">
    <text evidence="3">The sequence shown here is derived from an EMBL/GenBank/DDBJ whole genome shotgun (WGS) entry which is preliminary data.</text>
</comment>
<dbReference type="Gene3D" id="3.30.420.80">
    <property type="entry name" value="Ribosomal protein S11"/>
    <property type="match status" value="1"/>
</dbReference>
<evidence type="ECO:0008006" key="5">
    <source>
        <dbReference type="Google" id="ProtNLM"/>
    </source>
</evidence>
<organism evidence="3 4">
    <name type="scientific">Cercopithifilaria johnstoni</name>
    <dbReference type="NCBI Taxonomy" id="2874296"/>
    <lineage>
        <taxon>Eukaryota</taxon>
        <taxon>Metazoa</taxon>
        <taxon>Ecdysozoa</taxon>
        <taxon>Nematoda</taxon>
        <taxon>Chromadorea</taxon>
        <taxon>Rhabditida</taxon>
        <taxon>Spirurina</taxon>
        <taxon>Spiruromorpha</taxon>
        <taxon>Filarioidea</taxon>
        <taxon>Onchocercidae</taxon>
        <taxon>Cercopithifilaria</taxon>
    </lineage>
</organism>
<dbReference type="GO" id="GO:0003735">
    <property type="term" value="F:structural constituent of ribosome"/>
    <property type="evidence" value="ECO:0007669"/>
    <property type="project" value="InterPro"/>
</dbReference>
<reference evidence="3" key="1">
    <citation type="submission" date="2021-09" db="EMBL/GenBank/DDBJ databases">
        <authorList>
            <consortium name="Pathogen Informatics"/>
        </authorList>
    </citation>
    <scope>NUCLEOTIDE SEQUENCE</scope>
</reference>
<evidence type="ECO:0000313" key="3">
    <source>
        <dbReference type="EMBL" id="CAG9533333.1"/>
    </source>
</evidence>
<evidence type="ECO:0000256" key="2">
    <source>
        <dbReference type="ARBA" id="ARBA00023274"/>
    </source>
</evidence>
<keyword evidence="2" id="KW-0687">Ribonucleoprotein</keyword>
<dbReference type="EMBL" id="CAKAEH010001239">
    <property type="protein sequence ID" value="CAG9533333.1"/>
    <property type="molecule type" value="Genomic_DNA"/>
</dbReference>
<protein>
    <recommendedName>
        <fullName evidence="5">Ribosomal protein S14</fullName>
    </recommendedName>
</protein>
<dbReference type="GO" id="GO:1990904">
    <property type="term" value="C:ribonucleoprotein complex"/>
    <property type="evidence" value="ECO:0007669"/>
    <property type="project" value="UniProtKB-KW"/>
</dbReference>
<keyword evidence="4" id="KW-1185">Reference proteome</keyword>
<dbReference type="Proteomes" id="UP000746747">
    <property type="component" value="Unassembled WGS sequence"/>
</dbReference>
<sequence>MRKSISSKLYDQAVKLGKDFFELCIISLSINVLQIKLRATGGTKQRLQDRERSHALVSCILRALARSGIEIGRIEDVTPQQPLLLPSSKYSTR</sequence>
<name>A0A8J2M489_9BILA</name>
<dbReference type="OrthoDB" id="1677536at2759"/>
<dbReference type="GO" id="GO:0006412">
    <property type="term" value="P:translation"/>
    <property type="evidence" value="ECO:0007669"/>
    <property type="project" value="InterPro"/>
</dbReference>
<gene>
    <name evidence="3" type="ORF">CJOHNSTONI_LOCUS3568</name>
</gene>
<keyword evidence="1" id="KW-0689">Ribosomal protein</keyword>
<proteinExistence type="predicted"/>
<dbReference type="AlphaFoldDB" id="A0A8J2M489"/>
<evidence type="ECO:0000256" key="1">
    <source>
        <dbReference type="ARBA" id="ARBA00022980"/>
    </source>
</evidence>
<dbReference type="GO" id="GO:0005840">
    <property type="term" value="C:ribosome"/>
    <property type="evidence" value="ECO:0007669"/>
    <property type="project" value="UniProtKB-KW"/>
</dbReference>
<dbReference type="InterPro" id="IPR036967">
    <property type="entry name" value="Ribosomal_uS11_sf"/>
</dbReference>
<accession>A0A8J2M489</accession>